<dbReference type="Proteomes" id="UP000295367">
    <property type="component" value="Unassembled WGS sequence"/>
</dbReference>
<gene>
    <name evidence="2" type="ORF">EDC63_10960</name>
</gene>
<evidence type="ECO:0000313" key="3">
    <source>
        <dbReference type="Proteomes" id="UP000295367"/>
    </source>
</evidence>
<protein>
    <submittedName>
        <fullName evidence="2">DUF2934 family protein</fullName>
    </submittedName>
</protein>
<feature type="compositionally biased region" description="Low complexity" evidence="1">
    <location>
        <begin position="29"/>
        <end position="45"/>
    </location>
</feature>
<evidence type="ECO:0000256" key="1">
    <source>
        <dbReference type="SAM" id="MobiDB-lite"/>
    </source>
</evidence>
<name>A0A4V2W1U0_9PROT</name>
<sequence>MTQAKAITKAPVKKGTPAATKKMPEKKAATAVAKKPAAAKSSAATTKKTTAAKAAVGGKKKIEFSPEQRYRMIAEAAYYRAEKRGFEGGNSAQDWIEAEAEITRLLSSAQMTH</sequence>
<accession>A0A4V2W1U0</accession>
<keyword evidence="3" id="KW-1185">Reference proteome</keyword>
<dbReference type="Pfam" id="PF11154">
    <property type="entry name" value="DUF2934"/>
    <property type="match status" value="1"/>
</dbReference>
<feature type="region of interest" description="Disordered" evidence="1">
    <location>
        <begin position="1"/>
        <end position="45"/>
    </location>
</feature>
<evidence type="ECO:0000313" key="2">
    <source>
        <dbReference type="EMBL" id="TCV85389.1"/>
    </source>
</evidence>
<comment type="caution">
    <text evidence="2">The sequence shown here is derived from an EMBL/GenBank/DDBJ whole genome shotgun (WGS) entry which is preliminary data.</text>
</comment>
<dbReference type="OrthoDB" id="8538784at2"/>
<dbReference type="EMBL" id="SMCO01000009">
    <property type="protein sequence ID" value="TCV85389.1"/>
    <property type="molecule type" value="Genomic_DNA"/>
</dbReference>
<dbReference type="RefSeq" id="WP_124946746.1">
    <property type="nucleotide sequence ID" value="NZ_BHVT01000039.1"/>
</dbReference>
<proteinExistence type="predicted"/>
<dbReference type="AlphaFoldDB" id="A0A4V2W1U0"/>
<reference evidence="2 3" key="1">
    <citation type="submission" date="2019-03" db="EMBL/GenBank/DDBJ databases">
        <title>Genomic Encyclopedia of Type Strains, Phase IV (KMG-IV): sequencing the most valuable type-strain genomes for metagenomic binning, comparative biology and taxonomic classification.</title>
        <authorList>
            <person name="Goeker M."/>
        </authorList>
    </citation>
    <scope>NUCLEOTIDE SEQUENCE [LARGE SCALE GENOMIC DNA]</scope>
    <source>
        <strain evidence="2 3">DSM 100309</strain>
    </source>
</reference>
<organism evidence="2 3">
    <name type="scientific">Sulfurirhabdus autotrophica</name>
    <dbReference type="NCBI Taxonomy" id="1706046"/>
    <lineage>
        <taxon>Bacteria</taxon>
        <taxon>Pseudomonadati</taxon>
        <taxon>Pseudomonadota</taxon>
        <taxon>Betaproteobacteria</taxon>
        <taxon>Nitrosomonadales</taxon>
        <taxon>Sulfuricellaceae</taxon>
        <taxon>Sulfurirhabdus</taxon>
    </lineage>
</organism>
<dbReference type="InterPro" id="IPR021327">
    <property type="entry name" value="DUF2934"/>
</dbReference>